<dbReference type="Proteomes" id="UP000219068">
    <property type="component" value="Unassembled WGS sequence"/>
</dbReference>
<evidence type="ECO:0000313" key="1">
    <source>
        <dbReference type="EMBL" id="SOC31122.1"/>
    </source>
</evidence>
<accession>A0A285TYF0</accession>
<evidence type="ECO:0000313" key="2">
    <source>
        <dbReference type="Proteomes" id="UP000219068"/>
    </source>
</evidence>
<dbReference type="RefSeq" id="WP_097053803.1">
    <property type="nucleotide sequence ID" value="NZ_OBMM01000013.1"/>
</dbReference>
<dbReference type="EMBL" id="OBMM01000013">
    <property type="protein sequence ID" value="SOC31122.1"/>
    <property type="molecule type" value="Genomic_DNA"/>
</dbReference>
<organism evidence="1 2">
    <name type="scientific">Thalassospira xiamenensis</name>
    <dbReference type="NCBI Taxonomy" id="220697"/>
    <lineage>
        <taxon>Bacteria</taxon>
        <taxon>Pseudomonadati</taxon>
        <taxon>Pseudomonadota</taxon>
        <taxon>Alphaproteobacteria</taxon>
        <taxon>Rhodospirillales</taxon>
        <taxon>Thalassospiraceae</taxon>
        <taxon>Thalassospira</taxon>
    </lineage>
</organism>
<gene>
    <name evidence="1" type="ORF">SAMN05428964_11318</name>
</gene>
<sequence>MVINHNDLTRRIETLLLDLRQAETSNAVYREPALYLHTAQKALGSIANQYSSDKNHPTC</sequence>
<reference evidence="1 2" key="1">
    <citation type="submission" date="2017-08" db="EMBL/GenBank/DDBJ databases">
        <authorList>
            <person name="de Groot N.N."/>
        </authorList>
    </citation>
    <scope>NUCLEOTIDE SEQUENCE [LARGE SCALE GENOMIC DNA]</scope>
    <source>
        <strain evidence="1 2">USBA 78</strain>
    </source>
</reference>
<dbReference type="AlphaFoldDB" id="A0A285TYF0"/>
<proteinExistence type="predicted"/>
<name>A0A285TYF0_9PROT</name>
<protein>
    <submittedName>
        <fullName evidence="1">Uncharacterized protein</fullName>
    </submittedName>
</protein>